<accession>A0ABN1TFX8</accession>
<dbReference type="RefSeq" id="WP_344623751.1">
    <property type="nucleotide sequence ID" value="NZ_BAAALD010000020.1"/>
</dbReference>
<organism evidence="3 4">
    <name type="scientific">Kitasatospora arboriphila</name>
    <dbReference type="NCBI Taxonomy" id="258052"/>
    <lineage>
        <taxon>Bacteria</taxon>
        <taxon>Bacillati</taxon>
        <taxon>Actinomycetota</taxon>
        <taxon>Actinomycetes</taxon>
        <taxon>Kitasatosporales</taxon>
        <taxon>Streptomycetaceae</taxon>
        <taxon>Kitasatospora</taxon>
    </lineage>
</organism>
<keyword evidence="2" id="KW-0812">Transmembrane</keyword>
<name>A0ABN1TFX8_9ACTN</name>
<evidence type="ECO:0000313" key="4">
    <source>
        <dbReference type="Proteomes" id="UP001499987"/>
    </source>
</evidence>
<evidence type="ECO:0000256" key="1">
    <source>
        <dbReference type="SAM" id="MobiDB-lite"/>
    </source>
</evidence>
<sequence>MEFLGRLIRASAWPEQQYKRLFKRLPVPGRVAMLLATAGALYWLFESGVWVPLLVLGVAAFVVTVIVHETRMERKYPTPRSLLTPRDDRPKPRRKPSDDDAWWDEMMARRQRDEEPRIF</sequence>
<feature type="transmembrane region" description="Helical" evidence="2">
    <location>
        <begin position="21"/>
        <end position="43"/>
    </location>
</feature>
<dbReference type="Proteomes" id="UP001499987">
    <property type="component" value="Unassembled WGS sequence"/>
</dbReference>
<feature type="compositionally biased region" description="Basic and acidic residues" evidence="1">
    <location>
        <begin position="85"/>
        <end position="98"/>
    </location>
</feature>
<protein>
    <submittedName>
        <fullName evidence="3">Uncharacterized protein</fullName>
    </submittedName>
</protein>
<keyword evidence="2" id="KW-0472">Membrane</keyword>
<proteinExistence type="predicted"/>
<reference evidence="3 4" key="1">
    <citation type="journal article" date="2019" name="Int. J. Syst. Evol. Microbiol.">
        <title>The Global Catalogue of Microorganisms (GCM) 10K type strain sequencing project: providing services to taxonomists for standard genome sequencing and annotation.</title>
        <authorList>
            <consortium name="The Broad Institute Genomics Platform"/>
            <consortium name="The Broad Institute Genome Sequencing Center for Infectious Disease"/>
            <person name="Wu L."/>
            <person name="Ma J."/>
        </authorList>
    </citation>
    <scope>NUCLEOTIDE SEQUENCE [LARGE SCALE GENOMIC DNA]</scope>
    <source>
        <strain evidence="3 4">JCM 13002</strain>
    </source>
</reference>
<dbReference type="EMBL" id="BAAALD010000020">
    <property type="protein sequence ID" value="GAA1082117.1"/>
    <property type="molecule type" value="Genomic_DNA"/>
</dbReference>
<comment type="caution">
    <text evidence="3">The sequence shown here is derived from an EMBL/GenBank/DDBJ whole genome shotgun (WGS) entry which is preliminary data.</text>
</comment>
<feature type="transmembrane region" description="Helical" evidence="2">
    <location>
        <begin position="49"/>
        <end position="67"/>
    </location>
</feature>
<keyword evidence="4" id="KW-1185">Reference proteome</keyword>
<evidence type="ECO:0000256" key="2">
    <source>
        <dbReference type="SAM" id="Phobius"/>
    </source>
</evidence>
<keyword evidence="2" id="KW-1133">Transmembrane helix</keyword>
<feature type="region of interest" description="Disordered" evidence="1">
    <location>
        <begin position="77"/>
        <end position="100"/>
    </location>
</feature>
<evidence type="ECO:0000313" key="3">
    <source>
        <dbReference type="EMBL" id="GAA1082117.1"/>
    </source>
</evidence>
<gene>
    <name evidence="3" type="ORF">GCM10009663_26300</name>
</gene>